<dbReference type="PANTHER" id="PTHR19367">
    <property type="entry name" value="T-CELL RECEPTOR ALPHA CHAIN V REGION"/>
    <property type="match status" value="1"/>
</dbReference>
<dbReference type="SMART" id="SM00406">
    <property type="entry name" value="IGv"/>
    <property type="match status" value="1"/>
</dbReference>
<keyword evidence="6" id="KW-1279">T cell receptor</keyword>
<reference evidence="9" key="1">
    <citation type="submission" date="2024-01" db="EMBL/GenBank/DDBJ databases">
        <title>GRCr8: a new rat reference genome assembly contstructed from accurate long reads and long range scaffolding.</title>
        <authorList>
            <person name="Doris P.A."/>
            <person name="Kalbfleisch T."/>
            <person name="Li K."/>
            <person name="Howe K."/>
            <person name="Wood J."/>
        </authorList>
    </citation>
    <scope>NUCLEOTIDE SEQUENCE [LARGE SCALE GENOMIC DNA]</scope>
    <source>
        <strain evidence="9">Brown Norway</strain>
    </source>
</reference>
<evidence type="ECO:0000256" key="2">
    <source>
        <dbReference type="ARBA" id="ARBA00022859"/>
    </source>
</evidence>
<reference evidence="9" key="3">
    <citation type="submission" date="2025-09" db="UniProtKB">
        <authorList>
            <consortium name="Ensembl"/>
        </authorList>
    </citation>
    <scope>IDENTIFICATION</scope>
    <source>
        <strain evidence="9">Brown Norway</strain>
    </source>
</reference>
<dbReference type="PANTHER" id="PTHR19367:SF5">
    <property type="entry name" value="T CELL RECEPTOR ALPHA VARIABLE 8-3"/>
    <property type="match status" value="1"/>
</dbReference>
<keyword evidence="10" id="KW-1185">Reference proteome</keyword>
<dbReference type="SMART" id="SM00409">
    <property type="entry name" value="IG"/>
    <property type="match status" value="1"/>
</dbReference>
<evidence type="ECO:0000256" key="4">
    <source>
        <dbReference type="ARBA" id="ARBA00023170"/>
    </source>
</evidence>
<accession>A0ABK0M406</accession>
<dbReference type="InterPro" id="IPR003599">
    <property type="entry name" value="Ig_sub"/>
</dbReference>
<evidence type="ECO:0000313" key="9">
    <source>
        <dbReference type="Ensembl" id="ENSRNOP00000111922.1"/>
    </source>
</evidence>
<protein>
    <recommendedName>
        <fullName evidence="8">Ig-like domain-containing protein</fullName>
    </recommendedName>
</protein>
<keyword evidence="3" id="KW-1064">Adaptive immunity</keyword>
<keyword evidence="5" id="KW-0393">Immunoglobulin domain</keyword>
<dbReference type="GeneTree" id="ENSGT00940000153073"/>
<evidence type="ECO:0000256" key="7">
    <source>
        <dbReference type="SAM" id="SignalP"/>
    </source>
</evidence>
<dbReference type="PROSITE" id="PS50835">
    <property type="entry name" value="IG_LIKE"/>
    <property type="match status" value="1"/>
</dbReference>
<feature type="domain" description="Ig-like" evidence="8">
    <location>
        <begin position="3"/>
        <end position="110"/>
    </location>
</feature>
<evidence type="ECO:0000256" key="6">
    <source>
        <dbReference type="ARBA" id="ARBA00043266"/>
    </source>
</evidence>
<sequence length="141" mass="15648">MFPVTILLLSVFFSLRGNSAQSVDQPDAHITVSEGASLELRCSYSYSATPSLFWYVQYPGQSLQLLLKYITGDTIVKSTNGFEAEFRKSNSSFNLKKSPAHWRDSAKYYCALRGTVHEAAGGARRKPPEIFCAQGHTDNDS</sequence>
<keyword evidence="1 7" id="KW-0732">Signal</keyword>
<evidence type="ECO:0000256" key="1">
    <source>
        <dbReference type="ARBA" id="ARBA00022729"/>
    </source>
</evidence>
<dbReference type="Gene3D" id="2.60.40.10">
    <property type="entry name" value="Immunoglobulins"/>
    <property type="match status" value="1"/>
</dbReference>
<proteinExistence type="predicted"/>
<dbReference type="InterPro" id="IPR013106">
    <property type="entry name" value="Ig_V-set"/>
</dbReference>
<feature type="chain" id="PRO_5045705082" description="Ig-like domain-containing protein" evidence="7">
    <location>
        <begin position="21"/>
        <end position="141"/>
    </location>
</feature>
<evidence type="ECO:0000256" key="5">
    <source>
        <dbReference type="ARBA" id="ARBA00023319"/>
    </source>
</evidence>
<feature type="signal peptide" evidence="7">
    <location>
        <begin position="1"/>
        <end position="20"/>
    </location>
</feature>
<dbReference type="InterPro" id="IPR051287">
    <property type="entry name" value="TCR_variable_region"/>
</dbReference>
<dbReference type="Ensembl" id="ENSRNOT00000137712.1">
    <property type="protein sequence ID" value="ENSRNOP00000111922.1"/>
    <property type="gene ID" value="ENSRNOG00000086448.1"/>
</dbReference>
<dbReference type="InterPro" id="IPR013783">
    <property type="entry name" value="Ig-like_fold"/>
</dbReference>
<keyword evidence="2" id="KW-0391">Immunity</keyword>
<dbReference type="Proteomes" id="UP000002494">
    <property type="component" value="Chromosome 15"/>
</dbReference>
<name>A0ABK0M406_RAT</name>
<dbReference type="SUPFAM" id="SSF48726">
    <property type="entry name" value="Immunoglobulin"/>
    <property type="match status" value="1"/>
</dbReference>
<evidence type="ECO:0000313" key="10">
    <source>
        <dbReference type="Proteomes" id="UP000002494"/>
    </source>
</evidence>
<keyword evidence="4" id="KW-0675">Receptor</keyword>
<dbReference type="Pfam" id="PF07686">
    <property type="entry name" value="V-set"/>
    <property type="match status" value="1"/>
</dbReference>
<evidence type="ECO:0000256" key="3">
    <source>
        <dbReference type="ARBA" id="ARBA00023130"/>
    </source>
</evidence>
<reference evidence="9" key="2">
    <citation type="submission" date="2025-08" db="UniProtKB">
        <authorList>
            <consortium name="Ensembl"/>
        </authorList>
    </citation>
    <scope>IDENTIFICATION</scope>
    <source>
        <strain evidence="9">Brown Norway</strain>
    </source>
</reference>
<dbReference type="InterPro" id="IPR036179">
    <property type="entry name" value="Ig-like_dom_sf"/>
</dbReference>
<dbReference type="InterPro" id="IPR007110">
    <property type="entry name" value="Ig-like_dom"/>
</dbReference>
<organism evidence="9 10">
    <name type="scientific">Rattus norvegicus</name>
    <name type="common">Rat</name>
    <dbReference type="NCBI Taxonomy" id="10116"/>
    <lineage>
        <taxon>Eukaryota</taxon>
        <taxon>Metazoa</taxon>
        <taxon>Chordata</taxon>
        <taxon>Craniata</taxon>
        <taxon>Vertebrata</taxon>
        <taxon>Euteleostomi</taxon>
        <taxon>Mammalia</taxon>
        <taxon>Eutheria</taxon>
        <taxon>Euarchontoglires</taxon>
        <taxon>Glires</taxon>
        <taxon>Rodentia</taxon>
        <taxon>Myomorpha</taxon>
        <taxon>Muroidea</taxon>
        <taxon>Muridae</taxon>
        <taxon>Murinae</taxon>
        <taxon>Rattus</taxon>
    </lineage>
</organism>
<evidence type="ECO:0000259" key="8">
    <source>
        <dbReference type="PROSITE" id="PS50835"/>
    </source>
</evidence>